<dbReference type="EMBL" id="JARVKM010000096">
    <property type="protein sequence ID" value="KAK9770300.1"/>
    <property type="molecule type" value="Genomic_DNA"/>
</dbReference>
<sequence length="246" mass="26604">MNRKGWPMTAGVSLSRPAGPPPRVSQAGKLGDGVRGVVTAADDPNGRIQSDEDIVRVGVGGIGGNDQVNASRRKEEEKELEMERTYLAEGWQASHEGHSLHTFATLVTSSTYIVHTYHLALSHRDPGAGKTLSFLPLGTEGVIQSLWRTSPHLTYCRDSRHVYQISARGLVVHFARAHARPTTRDFSLATDGITIIIIILIIDNVEALAAEITSCDDAVAQLRIKPQSALEAVLAFLEAEDSLHAA</sequence>
<proteinExistence type="predicted"/>
<evidence type="ECO:0000256" key="1">
    <source>
        <dbReference type="SAM" id="MobiDB-lite"/>
    </source>
</evidence>
<evidence type="ECO:0000313" key="2">
    <source>
        <dbReference type="EMBL" id="KAK9770300.1"/>
    </source>
</evidence>
<dbReference type="Proteomes" id="UP001465668">
    <property type="component" value="Unassembled WGS sequence"/>
</dbReference>
<comment type="caution">
    <text evidence="2">The sequence shown here is derived from an EMBL/GenBank/DDBJ whole genome shotgun (WGS) entry which is preliminary data.</text>
</comment>
<feature type="region of interest" description="Disordered" evidence="1">
    <location>
        <begin position="1"/>
        <end position="48"/>
    </location>
</feature>
<protein>
    <submittedName>
        <fullName evidence="2">Uncharacterized protein</fullName>
    </submittedName>
</protein>
<gene>
    <name evidence="2" type="ORF">SCAR479_13041</name>
</gene>
<organism evidence="2 3">
    <name type="scientific">Seiridium cardinale</name>
    <dbReference type="NCBI Taxonomy" id="138064"/>
    <lineage>
        <taxon>Eukaryota</taxon>
        <taxon>Fungi</taxon>
        <taxon>Dikarya</taxon>
        <taxon>Ascomycota</taxon>
        <taxon>Pezizomycotina</taxon>
        <taxon>Sordariomycetes</taxon>
        <taxon>Xylariomycetidae</taxon>
        <taxon>Amphisphaeriales</taxon>
        <taxon>Sporocadaceae</taxon>
        <taxon>Seiridium</taxon>
    </lineage>
</organism>
<keyword evidence="3" id="KW-1185">Reference proteome</keyword>
<accession>A0ABR2X9A6</accession>
<evidence type="ECO:0000313" key="3">
    <source>
        <dbReference type="Proteomes" id="UP001465668"/>
    </source>
</evidence>
<reference evidence="2 3" key="1">
    <citation type="submission" date="2024-02" db="EMBL/GenBank/DDBJ databases">
        <title>First draft genome assembly of two strains of Seiridium cardinale.</title>
        <authorList>
            <person name="Emiliani G."/>
            <person name="Scali E."/>
        </authorList>
    </citation>
    <scope>NUCLEOTIDE SEQUENCE [LARGE SCALE GENOMIC DNA]</scope>
    <source>
        <strain evidence="2 3">BM-138-000479</strain>
    </source>
</reference>
<name>A0ABR2X9A6_9PEZI</name>